<evidence type="ECO:0000256" key="1">
    <source>
        <dbReference type="ARBA" id="ARBA00000677"/>
    </source>
</evidence>
<comment type="subcellular location">
    <subcellularLocation>
        <location evidence="2">Cell membrane</location>
        <topology evidence="2">Single-pass type II membrane protein</topology>
    </subcellularLocation>
    <subcellularLocation>
        <location evidence="8">Membrane</location>
        <topology evidence="8">Single-pass type II membrane protein</topology>
    </subcellularLocation>
</comment>
<dbReference type="Proteomes" id="UP001524478">
    <property type="component" value="Unassembled WGS sequence"/>
</dbReference>
<evidence type="ECO:0000313" key="10">
    <source>
        <dbReference type="EMBL" id="MCQ4924488.1"/>
    </source>
</evidence>
<dbReference type="EMBL" id="JANGAC010000013">
    <property type="protein sequence ID" value="MCQ4924488.1"/>
    <property type="molecule type" value="Genomic_DNA"/>
</dbReference>
<evidence type="ECO:0000256" key="4">
    <source>
        <dbReference type="ARBA" id="ARBA00013208"/>
    </source>
</evidence>
<feature type="domain" description="Peptidase S26" evidence="9">
    <location>
        <begin position="22"/>
        <end position="205"/>
    </location>
</feature>
<dbReference type="InterPro" id="IPR019758">
    <property type="entry name" value="Pept_S26A_signal_pept_1_CS"/>
</dbReference>
<evidence type="ECO:0000256" key="6">
    <source>
        <dbReference type="ARBA" id="ARBA00022801"/>
    </source>
</evidence>
<evidence type="ECO:0000256" key="7">
    <source>
        <dbReference type="RuleBase" id="RU003993"/>
    </source>
</evidence>
<dbReference type="EC" id="3.4.21.89" evidence="4 7"/>
<dbReference type="Pfam" id="PF10502">
    <property type="entry name" value="Peptidase_S26"/>
    <property type="match status" value="1"/>
</dbReference>
<dbReference type="SUPFAM" id="SSF51306">
    <property type="entry name" value="LexA/Signal peptidase"/>
    <property type="match status" value="1"/>
</dbReference>
<dbReference type="GO" id="GO:0009003">
    <property type="term" value="F:signal peptidase activity"/>
    <property type="evidence" value="ECO:0007669"/>
    <property type="project" value="UniProtKB-EC"/>
</dbReference>
<evidence type="ECO:0000256" key="5">
    <source>
        <dbReference type="ARBA" id="ARBA00022670"/>
    </source>
</evidence>
<dbReference type="PANTHER" id="PTHR43390:SF1">
    <property type="entry name" value="CHLOROPLAST PROCESSING PEPTIDASE"/>
    <property type="match status" value="1"/>
</dbReference>
<evidence type="ECO:0000256" key="2">
    <source>
        <dbReference type="ARBA" id="ARBA00004401"/>
    </source>
</evidence>
<keyword evidence="6 7" id="KW-0378">Hydrolase</keyword>
<evidence type="ECO:0000259" key="9">
    <source>
        <dbReference type="Pfam" id="PF10502"/>
    </source>
</evidence>
<organism evidence="10 11">
    <name type="scientific">Tissierella carlieri</name>
    <dbReference type="NCBI Taxonomy" id="689904"/>
    <lineage>
        <taxon>Bacteria</taxon>
        <taxon>Bacillati</taxon>
        <taxon>Bacillota</taxon>
        <taxon>Tissierellia</taxon>
        <taxon>Tissierellales</taxon>
        <taxon>Tissierellaceae</taxon>
        <taxon>Tissierella</taxon>
    </lineage>
</organism>
<evidence type="ECO:0000313" key="11">
    <source>
        <dbReference type="Proteomes" id="UP001524478"/>
    </source>
</evidence>
<accession>A0ABT1SDD7</accession>
<dbReference type="InterPro" id="IPR036286">
    <property type="entry name" value="LexA/Signal_pep-like_sf"/>
</dbReference>
<dbReference type="InterPro" id="IPR019757">
    <property type="entry name" value="Pept_S26A_signal_pept_1_Lys-AS"/>
</dbReference>
<keyword evidence="7" id="KW-0472">Membrane</keyword>
<evidence type="ECO:0000256" key="8">
    <source>
        <dbReference type="RuleBase" id="RU362042"/>
    </source>
</evidence>
<dbReference type="PRINTS" id="PR00727">
    <property type="entry name" value="LEADERPTASE"/>
</dbReference>
<proteinExistence type="inferred from homology"/>
<dbReference type="PANTHER" id="PTHR43390">
    <property type="entry name" value="SIGNAL PEPTIDASE I"/>
    <property type="match status" value="1"/>
</dbReference>
<sequence>MKNNLSITSYKKANKSFLREVLEWIMTIGITIIVTLFVLGNIFSMTEVNGESMEPTFVDGEKIFIYKLGYSFSQPKAGEIAILSKSESKKGIIINTITEGKDIIDNIYSKITKNIEVKYIIKRVIAIPGDVVDIKDGYVTVNGQKLEESYVRGQTFENSNFSYPLTIPENKVFVLGDNRENSTDSRILGLIDYEQIKGKVVFRLWPVKRVGKIG</sequence>
<name>A0ABT1SDD7_9FIRM</name>
<feature type="transmembrane region" description="Helical" evidence="7">
    <location>
        <begin position="21"/>
        <end position="43"/>
    </location>
</feature>
<keyword evidence="7" id="KW-1133">Transmembrane helix</keyword>
<dbReference type="PROSITE" id="PS00760">
    <property type="entry name" value="SPASE_I_2"/>
    <property type="match status" value="1"/>
</dbReference>
<keyword evidence="5 7" id="KW-0645">Protease</keyword>
<dbReference type="CDD" id="cd06530">
    <property type="entry name" value="S26_SPase_I"/>
    <property type="match status" value="1"/>
</dbReference>
<dbReference type="PROSITE" id="PS00761">
    <property type="entry name" value="SPASE_I_3"/>
    <property type="match status" value="1"/>
</dbReference>
<comment type="similarity">
    <text evidence="3 8">Belongs to the peptidase S26 family.</text>
</comment>
<dbReference type="Gene3D" id="2.10.109.10">
    <property type="entry name" value="Umud Fragment, subunit A"/>
    <property type="match status" value="1"/>
</dbReference>
<protein>
    <recommendedName>
        <fullName evidence="4 7">Signal peptidase I</fullName>
        <ecNumber evidence="4 7">3.4.21.89</ecNumber>
    </recommendedName>
</protein>
<gene>
    <name evidence="10" type="primary">lepB</name>
    <name evidence="10" type="ORF">NE686_15410</name>
</gene>
<comment type="catalytic activity">
    <reaction evidence="1 7">
        <text>Cleavage of hydrophobic, N-terminal signal or leader sequences from secreted and periplasmic proteins.</text>
        <dbReference type="EC" id="3.4.21.89"/>
    </reaction>
</comment>
<comment type="caution">
    <text evidence="10">The sequence shown here is derived from an EMBL/GenBank/DDBJ whole genome shotgun (WGS) entry which is preliminary data.</text>
</comment>
<dbReference type="PROSITE" id="PS00501">
    <property type="entry name" value="SPASE_I_1"/>
    <property type="match status" value="1"/>
</dbReference>
<dbReference type="InterPro" id="IPR019756">
    <property type="entry name" value="Pept_S26A_signal_pept_1_Ser-AS"/>
</dbReference>
<dbReference type="InterPro" id="IPR000223">
    <property type="entry name" value="Pept_S26A_signal_pept_1"/>
</dbReference>
<reference evidence="10 11" key="1">
    <citation type="submission" date="2022-06" db="EMBL/GenBank/DDBJ databases">
        <title>Isolation of gut microbiota from human fecal samples.</title>
        <authorList>
            <person name="Pamer E.G."/>
            <person name="Barat B."/>
            <person name="Waligurski E."/>
            <person name="Medina S."/>
            <person name="Paddock L."/>
            <person name="Mostad J."/>
        </authorList>
    </citation>
    <scope>NUCLEOTIDE SEQUENCE [LARGE SCALE GENOMIC DNA]</scope>
    <source>
        <strain evidence="10 11">DFI.7.95</strain>
    </source>
</reference>
<dbReference type="InterPro" id="IPR019533">
    <property type="entry name" value="Peptidase_S26"/>
</dbReference>
<keyword evidence="7" id="KW-0812">Transmembrane</keyword>
<evidence type="ECO:0000256" key="3">
    <source>
        <dbReference type="ARBA" id="ARBA00009370"/>
    </source>
</evidence>
<keyword evidence="11" id="KW-1185">Reference proteome</keyword>
<dbReference type="NCBIfam" id="TIGR02227">
    <property type="entry name" value="sigpep_I_bact"/>
    <property type="match status" value="1"/>
</dbReference>